<evidence type="ECO:0000256" key="7">
    <source>
        <dbReference type="ARBA" id="ARBA00022741"/>
    </source>
</evidence>
<keyword evidence="9" id="KW-0067">ATP-binding</keyword>
<gene>
    <name evidence="13" type="ORF">DAI18_08415</name>
</gene>
<dbReference type="GO" id="GO:0005886">
    <property type="term" value="C:plasma membrane"/>
    <property type="evidence" value="ECO:0007669"/>
    <property type="project" value="UniProtKB-SubCell"/>
</dbReference>
<evidence type="ECO:0000259" key="12">
    <source>
        <dbReference type="PROSITE" id="PS50885"/>
    </source>
</evidence>
<dbReference type="KEGG" id="maer:DAI18_08415"/>
<proteinExistence type="predicted"/>
<keyword evidence="4" id="KW-1003">Cell membrane</keyword>
<evidence type="ECO:0000256" key="4">
    <source>
        <dbReference type="ARBA" id="ARBA00022475"/>
    </source>
</evidence>
<dbReference type="AlphaFoldDB" id="A0A2S0P9M2"/>
<dbReference type="InterPro" id="IPR004358">
    <property type="entry name" value="Sig_transdc_His_kin-like_C"/>
</dbReference>
<evidence type="ECO:0000256" key="1">
    <source>
        <dbReference type="ARBA" id="ARBA00000085"/>
    </source>
</evidence>
<evidence type="ECO:0000259" key="11">
    <source>
        <dbReference type="PROSITE" id="PS50109"/>
    </source>
</evidence>
<dbReference type="InterPro" id="IPR036097">
    <property type="entry name" value="HisK_dim/P_sf"/>
</dbReference>
<dbReference type="InterPro" id="IPR036890">
    <property type="entry name" value="HATPase_C_sf"/>
</dbReference>
<evidence type="ECO:0000313" key="13">
    <source>
        <dbReference type="EMBL" id="AVY94066.1"/>
    </source>
</evidence>
<comment type="catalytic activity">
    <reaction evidence="1">
        <text>ATP + protein L-histidine = ADP + protein N-phospho-L-histidine.</text>
        <dbReference type="EC" id="2.7.13.3"/>
    </reaction>
</comment>
<keyword evidence="5" id="KW-0597">Phosphoprotein</keyword>
<evidence type="ECO:0000256" key="3">
    <source>
        <dbReference type="ARBA" id="ARBA00012438"/>
    </source>
</evidence>
<evidence type="ECO:0000256" key="8">
    <source>
        <dbReference type="ARBA" id="ARBA00022777"/>
    </source>
</evidence>
<evidence type="ECO:0000256" key="5">
    <source>
        <dbReference type="ARBA" id="ARBA00022553"/>
    </source>
</evidence>
<dbReference type="GO" id="GO:0000155">
    <property type="term" value="F:phosphorelay sensor kinase activity"/>
    <property type="evidence" value="ECO:0007669"/>
    <property type="project" value="InterPro"/>
</dbReference>
<dbReference type="PANTHER" id="PTHR44936">
    <property type="entry name" value="SENSOR PROTEIN CREC"/>
    <property type="match status" value="1"/>
</dbReference>
<keyword evidence="10" id="KW-0472">Membrane</keyword>
<dbReference type="InterPro" id="IPR050980">
    <property type="entry name" value="2C_sensor_his_kinase"/>
</dbReference>
<evidence type="ECO:0000256" key="2">
    <source>
        <dbReference type="ARBA" id="ARBA00004651"/>
    </source>
</evidence>
<dbReference type="PROSITE" id="PS50109">
    <property type="entry name" value="HIS_KIN"/>
    <property type="match status" value="1"/>
</dbReference>
<keyword evidence="6" id="KW-0808">Transferase</keyword>
<evidence type="ECO:0000256" key="6">
    <source>
        <dbReference type="ARBA" id="ARBA00022679"/>
    </source>
</evidence>
<dbReference type="Proteomes" id="UP000244173">
    <property type="component" value="Chromosome"/>
</dbReference>
<dbReference type="Gene3D" id="1.10.287.130">
    <property type="match status" value="1"/>
</dbReference>
<dbReference type="PANTHER" id="PTHR44936:SF10">
    <property type="entry name" value="SENSOR PROTEIN RSTB"/>
    <property type="match status" value="1"/>
</dbReference>
<reference evidence="13 14" key="1">
    <citation type="submission" date="2018-04" db="EMBL/GenBank/DDBJ databases">
        <title>Denitrifier Microvirgula.</title>
        <authorList>
            <person name="Anderson E."/>
            <person name="Jang J."/>
            <person name="Ishii S."/>
        </authorList>
    </citation>
    <scope>NUCLEOTIDE SEQUENCE [LARGE SCALE GENOMIC DNA]</scope>
    <source>
        <strain evidence="13 14">BE2.4</strain>
    </source>
</reference>
<evidence type="ECO:0000256" key="10">
    <source>
        <dbReference type="SAM" id="Phobius"/>
    </source>
</evidence>
<dbReference type="Gene3D" id="3.30.565.10">
    <property type="entry name" value="Histidine kinase-like ATPase, C-terminal domain"/>
    <property type="match status" value="1"/>
</dbReference>
<dbReference type="PRINTS" id="PR00344">
    <property type="entry name" value="BCTRLSENSOR"/>
</dbReference>
<feature type="transmembrane region" description="Helical" evidence="10">
    <location>
        <begin position="12"/>
        <end position="37"/>
    </location>
</feature>
<dbReference type="SMART" id="SM00387">
    <property type="entry name" value="HATPase_c"/>
    <property type="match status" value="1"/>
</dbReference>
<dbReference type="InterPro" id="IPR003661">
    <property type="entry name" value="HisK_dim/P_dom"/>
</dbReference>
<feature type="transmembrane region" description="Helical" evidence="10">
    <location>
        <begin position="142"/>
        <end position="160"/>
    </location>
</feature>
<dbReference type="SUPFAM" id="SSF55874">
    <property type="entry name" value="ATPase domain of HSP90 chaperone/DNA topoisomerase II/histidine kinase"/>
    <property type="match status" value="1"/>
</dbReference>
<dbReference type="CDD" id="cd00082">
    <property type="entry name" value="HisKA"/>
    <property type="match status" value="1"/>
</dbReference>
<feature type="domain" description="Histidine kinase" evidence="11">
    <location>
        <begin position="221"/>
        <end position="425"/>
    </location>
</feature>
<evidence type="ECO:0000256" key="9">
    <source>
        <dbReference type="ARBA" id="ARBA00022840"/>
    </source>
</evidence>
<comment type="subcellular location">
    <subcellularLocation>
        <location evidence="2">Cell membrane</location>
        <topology evidence="2">Multi-pass membrane protein</topology>
    </subcellularLocation>
</comment>
<protein>
    <recommendedName>
        <fullName evidence="3">histidine kinase</fullName>
        <ecNumber evidence="3">2.7.13.3</ecNumber>
    </recommendedName>
</protein>
<keyword evidence="10" id="KW-1133">Transmembrane helix</keyword>
<dbReference type="Pfam" id="PF00512">
    <property type="entry name" value="HisKA"/>
    <property type="match status" value="1"/>
</dbReference>
<dbReference type="STRING" id="1122240.GCA_000620105_02228"/>
<dbReference type="SMART" id="SM00388">
    <property type="entry name" value="HisKA"/>
    <property type="match status" value="1"/>
</dbReference>
<dbReference type="Pfam" id="PF02518">
    <property type="entry name" value="HATPase_c"/>
    <property type="match status" value="1"/>
</dbReference>
<keyword evidence="10" id="KW-0812">Transmembrane</keyword>
<evidence type="ECO:0000313" key="14">
    <source>
        <dbReference type="Proteomes" id="UP000244173"/>
    </source>
</evidence>
<organism evidence="13 14">
    <name type="scientific">Microvirgula aerodenitrificans</name>
    <dbReference type="NCBI Taxonomy" id="57480"/>
    <lineage>
        <taxon>Bacteria</taxon>
        <taxon>Pseudomonadati</taxon>
        <taxon>Pseudomonadota</taxon>
        <taxon>Betaproteobacteria</taxon>
        <taxon>Neisseriales</taxon>
        <taxon>Aquaspirillaceae</taxon>
        <taxon>Microvirgula</taxon>
    </lineage>
</organism>
<dbReference type="OrthoDB" id="9804645at2"/>
<dbReference type="EC" id="2.7.13.3" evidence="3"/>
<dbReference type="GO" id="GO:0005524">
    <property type="term" value="F:ATP binding"/>
    <property type="evidence" value="ECO:0007669"/>
    <property type="project" value="UniProtKB-KW"/>
</dbReference>
<dbReference type="RefSeq" id="WP_107889144.1">
    <property type="nucleotide sequence ID" value="NZ_CP028519.1"/>
</dbReference>
<dbReference type="EMBL" id="CP028519">
    <property type="protein sequence ID" value="AVY94066.1"/>
    <property type="molecule type" value="Genomic_DNA"/>
</dbReference>
<keyword evidence="7" id="KW-0547">Nucleotide-binding</keyword>
<dbReference type="InterPro" id="IPR003660">
    <property type="entry name" value="HAMP_dom"/>
</dbReference>
<dbReference type="InterPro" id="IPR005467">
    <property type="entry name" value="His_kinase_dom"/>
</dbReference>
<dbReference type="SUPFAM" id="SSF47384">
    <property type="entry name" value="Homodimeric domain of signal transducing histidine kinase"/>
    <property type="match status" value="1"/>
</dbReference>
<dbReference type="InterPro" id="IPR003594">
    <property type="entry name" value="HATPase_dom"/>
</dbReference>
<accession>A0A2S0P9M2</accession>
<keyword evidence="14" id="KW-1185">Reference proteome</keyword>
<keyword evidence="8" id="KW-0418">Kinase</keyword>
<dbReference type="PROSITE" id="PS50885">
    <property type="entry name" value="HAMP"/>
    <property type="match status" value="1"/>
</dbReference>
<name>A0A2S0P9M2_9NEIS</name>
<feature type="domain" description="HAMP" evidence="12">
    <location>
        <begin position="161"/>
        <end position="213"/>
    </location>
</feature>
<sequence length="434" mass="47746">MNRRGLQKRGLFWLFFRYYIILACTLALLVTLAGWLLDTQLDEDVREDALGRTADVIQLMRSDYARTRADEWSSLTRYFNATGPYSVALLDAPAHADMWLSSNGDLVYARLGPTHTLVIGPIDALATKSRDLLLNTQHQLELVVTLLVALGFGIGLYAWLKPQWRDLIMLLDTAERLGEGQLATRAPPAESRLFQPMVTTLNSMASRLDALLASRQVMAHALAHELKTPLARLRFGLALHDTAPDPQARAQRRAGIDADLEELDRLISDSLGWVRMAGGQVELRSQPLSLAHWLAEQITPVARAYPALEIHCQVDTALTATLDPVQFGLAIRNLLGNAARHARSRIDIAARIEEDDSLTLTVDDDGPGIPEDARERIFEPFVRLDAARNRESGGTGLGLALARAAVELHHGKLSALESPLGGARFCMSGLRPAP</sequence>